<dbReference type="Gene3D" id="3.10.100.10">
    <property type="entry name" value="Mannose-Binding Protein A, subunit A"/>
    <property type="match status" value="1"/>
</dbReference>
<gene>
    <name evidence="4" type="ORF">BaRGS_00034896</name>
</gene>
<dbReference type="PROSITE" id="PS00615">
    <property type="entry name" value="C_TYPE_LECTIN_1"/>
    <property type="match status" value="1"/>
</dbReference>
<comment type="caution">
    <text evidence="4">The sequence shown here is derived from an EMBL/GenBank/DDBJ whole genome shotgun (WGS) entry which is preliminary data.</text>
</comment>
<dbReference type="InterPro" id="IPR016186">
    <property type="entry name" value="C-type_lectin-like/link_sf"/>
</dbReference>
<keyword evidence="5" id="KW-1185">Reference proteome</keyword>
<dbReference type="InterPro" id="IPR001304">
    <property type="entry name" value="C-type_lectin-like"/>
</dbReference>
<dbReference type="InterPro" id="IPR016187">
    <property type="entry name" value="CTDL_fold"/>
</dbReference>
<evidence type="ECO:0000313" key="5">
    <source>
        <dbReference type="Proteomes" id="UP001519460"/>
    </source>
</evidence>
<evidence type="ECO:0000256" key="2">
    <source>
        <dbReference type="SAM" id="Phobius"/>
    </source>
</evidence>
<evidence type="ECO:0000313" key="4">
    <source>
        <dbReference type="EMBL" id="KAK7473845.1"/>
    </source>
</evidence>
<protein>
    <recommendedName>
        <fullName evidence="3">C-type lectin domain-containing protein</fullName>
    </recommendedName>
</protein>
<keyword evidence="2" id="KW-0812">Transmembrane</keyword>
<dbReference type="EMBL" id="JACVVK020000455">
    <property type="protein sequence ID" value="KAK7473845.1"/>
    <property type="molecule type" value="Genomic_DNA"/>
</dbReference>
<dbReference type="InterPro" id="IPR018378">
    <property type="entry name" value="C-type_lectin_CS"/>
</dbReference>
<dbReference type="SUPFAM" id="SSF56436">
    <property type="entry name" value="C-type lectin-like"/>
    <property type="match status" value="1"/>
</dbReference>
<evidence type="ECO:0000256" key="1">
    <source>
        <dbReference type="ARBA" id="ARBA00023157"/>
    </source>
</evidence>
<evidence type="ECO:0000259" key="3">
    <source>
        <dbReference type="PROSITE" id="PS50041"/>
    </source>
</evidence>
<feature type="transmembrane region" description="Helical" evidence="2">
    <location>
        <begin position="42"/>
        <end position="66"/>
    </location>
</feature>
<organism evidence="4 5">
    <name type="scientific">Batillaria attramentaria</name>
    <dbReference type="NCBI Taxonomy" id="370345"/>
    <lineage>
        <taxon>Eukaryota</taxon>
        <taxon>Metazoa</taxon>
        <taxon>Spiralia</taxon>
        <taxon>Lophotrochozoa</taxon>
        <taxon>Mollusca</taxon>
        <taxon>Gastropoda</taxon>
        <taxon>Caenogastropoda</taxon>
        <taxon>Sorbeoconcha</taxon>
        <taxon>Cerithioidea</taxon>
        <taxon>Batillariidae</taxon>
        <taxon>Batillaria</taxon>
    </lineage>
</organism>
<feature type="non-terminal residue" evidence="4">
    <location>
        <position position="227"/>
    </location>
</feature>
<name>A0ABD0JG89_9CAEN</name>
<keyword evidence="2" id="KW-0472">Membrane</keyword>
<dbReference type="InterPro" id="IPR050801">
    <property type="entry name" value="Ca-Dep_Lectins_ImmuneDev"/>
</dbReference>
<keyword evidence="2" id="KW-1133">Transmembrane helix</keyword>
<sequence>MESSVIVYTRYTRQIGNDRTHVSLTWKLKLTTECVHFPELPAITLMACFEFILLLAVGAAGAASLYQELPGRRMSEQADFSDEHDLQDRDTDQGLWLGGTDMLNEGHFVWAGSRRLIRNGAGFTDWANGQPDDAGRNEDCLHLYRPYGYKWNDVPCTRHQNFACEINAVQVGGDVRSDANCCKFTATMILTCCFAECRRRIMVSLRQPLFDLLVLILYWNRLNMSTR</sequence>
<proteinExistence type="predicted"/>
<dbReference type="Pfam" id="PF00059">
    <property type="entry name" value="Lectin_C"/>
    <property type="match status" value="1"/>
</dbReference>
<keyword evidence="1" id="KW-1015">Disulfide bond</keyword>
<dbReference type="PROSITE" id="PS50041">
    <property type="entry name" value="C_TYPE_LECTIN_2"/>
    <property type="match status" value="1"/>
</dbReference>
<accession>A0ABD0JG89</accession>
<dbReference type="PANTHER" id="PTHR22801:SF63">
    <property type="entry name" value="C-TYPE LECTIN DOMAIN-CONTAINING PROTEIN"/>
    <property type="match status" value="1"/>
</dbReference>
<dbReference type="PANTHER" id="PTHR22801">
    <property type="entry name" value="LITHOSTATHINE"/>
    <property type="match status" value="1"/>
</dbReference>
<dbReference type="Proteomes" id="UP001519460">
    <property type="component" value="Unassembled WGS sequence"/>
</dbReference>
<feature type="domain" description="C-type lectin" evidence="3">
    <location>
        <begin position="95"/>
        <end position="165"/>
    </location>
</feature>
<dbReference type="AlphaFoldDB" id="A0ABD0JG89"/>
<reference evidence="4 5" key="1">
    <citation type="journal article" date="2023" name="Sci. Data">
        <title>Genome assembly of the Korean intertidal mud-creeper Batillaria attramentaria.</title>
        <authorList>
            <person name="Patra A.K."/>
            <person name="Ho P.T."/>
            <person name="Jun S."/>
            <person name="Lee S.J."/>
            <person name="Kim Y."/>
            <person name="Won Y.J."/>
        </authorList>
    </citation>
    <scope>NUCLEOTIDE SEQUENCE [LARGE SCALE GENOMIC DNA]</scope>
    <source>
        <strain evidence="4">Wonlab-2016</strain>
    </source>
</reference>